<evidence type="ECO:0008006" key="4">
    <source>
        <dbReference type="Google" id="ProtNLM"/>
    </source>
</evidence>
<gene>
    <name evidence="2" type="ORF">A7D00_1843</name>
</gene>
<accession>A0A178FPN2</accession>
<dbReference type="PANTHER" id="PTHR21054:SF2">
    <property type="entry name" value="MIP04191P"/>
    <property type="match status" value="1"/>
</dbReference>
<evidence type="ECO:0000313" key="2">
    <source>
        <dbReference type="EMBL" id="OAL73815.1"/>
    </source>
</evidence>
<feature type="compositionally biased region" description="Low complexity" evidence="1">
    <location>
        <begin position="49"/>
        <end position="72"/>
    </location>
</feature>
<reference evidence="2 3" key="1">
    <citation type="submission" date="2016-05" db="EMBL/GenBank/DDBJ databases">
        <title>Genome sequencing of Trichophyton violaceum CMCC(F)T3l isolated from hair.</title>
        <authorList>
            <person name="Zhan P."/>
            <person name="Tao Y."/>
            <person name="Liu W."/>
        </authorList>
    </citation>
    <scope>NUCLEOTIDE SEQUENCE [LARGE SCALE GENOMIC DNA]</scope>
    <source>
        <strain evidence="3">CMCC(F)T3l</strain>
    </source>
</reference>
<dbReference type="EMBL" id="LHPN01000002">
    <property type="protein sequence ID" value="OAL73815.1"/>
    <property type="molecule type" value="Genomic_DNA"/>
</dbReference>
<keyword evidence="3" id="KW-1185">Reference proteome</keyword>
<dbReference type="InterPro" id="IPR021917">
    <property type="entry name" value="Unchr_Zn-peptidase-like"/>
</dbReference>
<feature type="compositionally biased region" description="Low complexity" evidence="1">
    <location>
        <begin position="84"/>
        <end position="96"/>
    </location>
</feature>
<organism evidence="2 3">
    <name type="scientific">Trichophyton violaceum</name>
    <dbReference type="NCBI Taxonomy" id="34388"/>
    <lineage>
        <taxon>Eukaryota</taxon>
        <taxon>Fungi</taxon>
        <taxon>Dikarya</taxon>
        <taxon>Ascomycota</taxon>
        <taxon>Pezizomycotina</taxon>
        <taxon>Eurotiomycetes</taxon>
        <taxon>Eurotiomycetidae</taxon>
        <taxon>Onygenales</taxon>
        <taxon>Arthrodermataceae</taxon>
        <taxon>Trichophyton</taxon>
    </lineage>
</organism>
<feature type="compositionally biased region" description="Gly residues" evidence="1">
    <location>
        <begin position="73"/>
        <end position="83"/>
    </location>
</feature>
<dbReference type="GO" id="GO:0005737">
    <property type="term" value="C:cytoplasm"/>
    <property type="evidence" value="ECO:0007669"/>
    <property type="project" value="TreeGrafter"/>
</dbReference>
<proteinExistence type="predicted"/>
<dbReference type="InterPro" id="IPR036404">
    <property type="entry name" value="Jacalin-like_lectin_dom_sf"/>
</dbReference>
<dbReference type="PANTHER" id="PTHR21054">
    <property type="entry name" value="ZINC METALLOPROTEINASE-RELATED"/>
    <property type="match status" value="1"/>
</dbReference>
<dbReference type="SUPFAM" id="SSF51101">
    <property type="entry name" value="Mannose-binding lectins"/>
    <property type="match status" value="1"/>
</dbReference>
<dbReference type="Pfam" id="PF12044">
    <property type="entry name" value="Metallopep"/>
    <property type="match status" value="1"/>
</dbReference>
<protein>
    <recommendedName>
        <fullName evidence="4">Zinc metalloproteinase</fullName>
    </recommendedName>
</protein>
<dbReference type="OrthoDB" id="74460at2759"/>
<comment type="caution">
    <text evidence="2">The sequence shown here is derived from an EMBL/GenBank/DDBJ whole genome shotgun (WGS) entry which is preliminary data.</text>
</comment>
<name>A0A178FPN2_TRIVO</name>
<dbReference type="AlphaFoldDB" id="A0A178FPN2"/>
<feature type="compositionally biased region" description="Polar residues" evidence="1">
    <location>
        <begin position="97"/>
        <end position="112"/>
    </location>
</feature>
<dbReference type="Proteomes" id="UP000243519">
    <property type="component" value="Unassembled WGS sequence"/>
</dbReference>
<dbReference type="InterPro" id="IPR053002">
    <property type="entry name" value="Metalloproteinase_M10B"/>
</dbReference>
<feature type="region of interest" description="Disordered" evidence="1">
    <location>
        <begin position="1"/>
        <end position="150"/>
    </location>
</feature>
<sequence>MASSSGSGSGSGPVAGEKKSSGMGFFRELRRRSKAGFHSKPASRAPAVHLHASPSPSLPSSSAGESLVNGNGNTNGNGNGNGNINGNVNGNVHGNGASKTSTADSVHSSSGNTPPPSIKPSLLSSGHLPYQSKSEGWLPPPPQRTVPISSQSCRNSMLGVNPSAASSTKNIAPSSPLAPRVLSISDNSWVNQKLLLLYGTIGERDPQKTPLDGSVAVHHLQDASFPAIAWPVRASCFKALVHLVPGPNRVRLEYVSPKQAPSAAPHTAWINVNYLPLANSPPLQLAILLGSDSQAHYDAAPASSKKAANDLDNAVRKFRMAAYLWQAFTGEQMYRHNFGRRCFHFEEEWQTGSLSGRDPENSIMRSEAKVHIIRCDHTVQQLRALSNNNNSGTASTSTDLFRVAMDAVRKYFDLRPGEQRYVSALLLDTHWDSNTQSLTGHAALGSSQSADLKLALFGSHGLHSYPACLQDIVPCFSDCARTDTAYVANHNNECGSNWETASSSLGRHLHEVGHLFGCTDSDSGIMGSDYLHFNRTFMTWEPYSTRTKEQGARLLLQPDECRWNRLDVLRFRFHPCFKMPSDPSCPSSDIIQLWSVDGEKMLATSSAGIAFIEIFTSAQTDVPAAFIEYVDSSAGNSGIPKEASFTEAEIRAQLPDGARKSKLVRLRIYSGCLSVLTVSDLSALTASKAKDWCVKIPTVTGSEQANYLPYQPADSLQGSLEKQDVFFETNKPVTTIRVYSAEKPGSDPEGSPRTTIAGIEFRYEDSSSQLFGSMGQAMIDDEYTIESRRGEMMMGFHLRADKDGVHGIGILTSFGRRSGVYGCSKATQGGTLVTPKGFRITGVTGTVGTGMHPSIMGFSLIIAR</sequence>
<evidence type="ECO:0000256" key="1">
    <source>
        <dbReference type="SAM" id="MobiDB-lite"/>
    </source>
</evidence>
<evidence type="ECO:0000313" key="3">
    <source>
        <dbReference type="Proteomes" id="UP000243519"/>
    </source>
</evidence>
<dbReference type="Gene3D" id="2.100.10.30">
    <property type="entry name" value="Jacalin-like lectin domain"/>
    <property type="match status" value="1"/>
</dbReference>